<dbReference type="Pfam" id="PF00005">
    <property type="entry name" value="ABC_tran"/>
    <property type="match status" value="1"/>
</dbReference>
<dbReference type="GO" id="GO:0005315">
    <property type="term" value="F:phosphate transmembrane transporter activity"/>
    <property type="evidence" value="ECO:0007669"/>
    <property type="project" value="InterPro"/>
</dbReference>
<dbReference type="InterPro" id="IPR027417">
    <property type="entry name" value="P-loop_NTPase"/>
</dbReference>
<dbReference type="InterPro" id="IPR003593">
    <property type="entry name" value="AAA+_ATPase"/>
</dbReference>
<sequence>MIIETKNLSRQVADKILVEDINIQVEQGEVLAIIGPSGAGKTTFLRLLNRLDEPTSGTVYYEGKDYRSLPPAIVRQQIGMVLQSPYLFPGSIAENISFGPRQRGITLSSERISWLLERVGLPGYQERAINNLSGGEAQRVSLARTLANSPKVLLLDEPTSALDSEAEHEVETLLSGIIAEEKLTCLIITHNMAQAARIANRALYLVKGKLASIGTVEEIIHA</sequence>
<feature type="domain" description="ABC transporter" evidence="4">
    <location>
        <begin position="3"/>
        <end position="222"/>
    </location>
</feature>
<dbReference type="Proteomes" id="UP001431572">
    <property type="component" value="Chromosome 1"/>
</dbReference>
<evidence type="ECO:0000313" key="6">
    <source>
        <dbReference type="EMBL" id="WJW66047.1"/>
    </source>
</evidence>
<dbReference type="SUPFAM" id="SSF52540">
    <property type="entry name" value="P-loop containing nucleoside triphosphate hydrolases"/>
    <property type="match status" value="1"/>
</dbReference>
<evidence type="ECO:0000313" key="7">
    <source>
        <dbReference type="Proteomes" id="UP000521676"/>
    </source>
</evidence>
<keyword evidence="8" id="KW-1185">Reference proteome</keyword>
<dbReference type="InterPro" id="IPR005670">
    <property type="entry name" value="PstB-like"/>
</dbReference>
<evidence type="ECO:0000256" key="2">
    <source>
        <dbReference type="ARBA" id="ARBA00022741"/>
    </source>
</evidence>
<evidence type="ECO:0000313" key="8">
    <source>
        <dbReference type="Proteomes" id="UP001431572"/>
    </source>
</evidence>
<protein>
    <submittedName>
        <fullName evidence="5">Phosphate ABC transporter ATP-binding protein</fullName>
    </submittedName>
</protein>
<dbReference type="EMBL" id="CP128399">
    <property type="protein sequence ID" value="WJW66047.1"/>
    <property type="molecule type" value="Genomic_DNA"/>
</dbReference>
<evidence type="ECO:0000259" key="4">
    <source>
        <dbReference type="PROSITE" id="PS50893"/>
    </source>
</evidence>
<name>A0A8T7M037_9CHLR</name>
<dbReference type="InterPro" id="IPR017871">
    <property type="entry name" value="ABC_transporter-like_CS"/>
</dbReference>
<dbReference type="InterPro" id="IPR003439">
    <property type="entry name" value="ABC_transporter-like_ATP-bd"/>
</dbReference>
<keyword evidence="2" id="KW-0547">Nucleotide-binding</keyword>
<evidence type="ECO:0000313" key="5">
    <source>
        <dbReference type="EMBL" id="NWJ46677.1"/>
    </source>
</evidence>
<keyword evidence="1" id="KW-0813">Transport</keyword>
<dbReference type="PANTHER" id="PTHR43423">
    <property type="entry name" value="ABC TRANSPORTER I FAMILY MEMBER 17"/>
    <property type="match status" value="1"/>
</dbReference>
<dbReference type="Gene3D" id="3.40.50.300">
    <property type="entry name" value="P-loop containing nucleotide triphosphate hydrolases"/>
    <property type="match status" value="1"/>
</dbReference>
<reference evidence="5 7" key="1">
    <citation type="submission" date="2020-06" db="EMBL/GenBank/DDBJ databases">
        <title>Anoxygenic phototrophic Chloroflexota member uses a Type I reaction center.</title>
        <authorList>
            <person name="Tsuji J.M."/>
            <person name="Shaw N.A."/>
            <person name="Nagashima S."/>
            <person name="Venkiteswaran J."/>
            <person name="Schiff S.L."/>
            <person name="Hanada S."/>
            <person name="Tank M."/>
            <person name="Neufeld J.D."/>
        </authorList>
    </citation>
    <scope>NUCLEOTIDE SEQUENCE [LARGE SCALE GENOMIC DNA]</scope>
    <source>
        <strain evidence="5">L227-S17</strain>
    </source>
</reference>
<dbReference type="CDD" id="cd03260">
    <property type="entry name" value="ABC_PstB_phosphate_transporter"/>
    <property type="match status" value="1"/>
</dbReference>
<evidence type="ECO:0000256" key="1">
    <source>
        <dbReference type="ARBA" id="ARBA00022448"/>
    </source>
</evidence>
<evidence type="ECO:0000256" key="3">
    <source>
        <dbReference type="ARBA" id="ARBA00022840"/>
    </source>
</evidence>
<dbReference type="RefSeq" id="WP_341467929.1">
    <property type="nucleotide sequence ID" value="NZ_CP128399.1"/>
</dbReference>
<reference evidence="6" key="2">
    <citation type="journal article" date="2024" name="Nature">
        <title>Anoxygenic phototroph of the Chloroflexota uses a type I reaction centre.</title>
        <authorList>
            <person name="Tsuji J.M."/>
            <person name="Shaw N.A."/>
            <person name="Nagashima S."/>
            <person name="Venkiteswaran J.J."/>
            <person name="Schiff S.L."/>
            <person name="Watanabe T."/>
            <person name="Fukui M."/>
            <person name="Hanada S."/>
            <person name="Tank M."/>
            <person name="Neufeld J.D."/>
        </authorList>
    </citation>
    <scope>NUCLEOTIDE SEQUENCE</scope>
    <source>
        <strain evidence="6">L227-S17</strain>
    </source>
</reference>
<dbReference type="GO" id="GO:0005524">
    <property type="term" value="F:ATP binding"/>
    <property type="evidence" value="ECO:0007669"/>
    <property type="project" value="UniProtKB-KW"/>
</dbReference>
<dbReference type="GO" id="GO:0016020">
    <property type="term" value="C:membrane"/>
    <property type="evidence" value="ECO:0007669"/>
    <property type="project" value="InterPro"/>
</dbReference>
<gene>
    <name evidence="5" type="ORF">HXX08_12420</name>
    <name evidence="6" type="ORF">OZ401_001829</name>
</gene>
<dbReference type="GO" id="GO:0035435">
    <property type="term" value="P:phosphate ion transmembrane transport"/>
    <property type="evidence" value="ECO:0007669"/>
    <property type="project" value="InterPro"/>
</dbReference>
<accession>A0A8T7M037</accession>
<dbReference type="GO" id="GO:0016887">
    <property type="term" value="F:ATP hydrolysis activity"/>
    <property type="evidence" value="ECO:0007669"/>
    <property type="project" value="InterPro"/>
</dbReference>
<proteinExistence type="predicted"/>
<dbReference type="EMBL" id="JACATZ010000001">
    <property type="protein sequence ID" value="NWJ46677.1"/>
    <property type="molecule type" value="Genomic_DNA"/>
</dbReference>
<dbReference type="SMART" id="SM00382">
    <property type="entry name" value="AAA"/>
    <property type="match status" value="1"/>
</dbReference>
<dbReference type="PROSITE" id="PS00211">
    <property type="entry name" value="ABC_TRANSPORTER_1"/>
    <property type="match status" value="1"/>
</dbReference>
<dbReference type="PANTHER" id="PTHR43423:SF1">
    <property type="entry name" value="ABC TRANSPORTER I FAMILY MEMBER 17"/>
    <property type="match status" value="1"/>
</dbReference>
<dbReference type="PROSITE" id="PS50893">
    <property type="entry name" value="ABC_TRANSPORTER_2"/>
    <property type="match status" value="1"/>
</dbReference>
<organism evidence="5 7">
    <name type="scientific">Candidatus Chlorohelix allophototropha</name>
    <dbReference type="NCBI Taxonomy" id="3003348"/>
    <lineage>
        <taxon>Bacteria</taxon>
        <taxon>Bacillati</taxon>
        <taxon>Chloroflexota</taxon>
        <taxon>Chloroflexia</taxon>
        <taxon>Candidatus Chloroheliales</taxon>
        <taxon>Candidatus Chloroheliaceae</taxon>
        <taxon>Candidatus Chlorohelix</taxon>
    </lineage>
</organism>
<dbReference type="AlphaFoldDB" id="A0A8T7M037"/>
<keyword evidence="3 5" id="KW-0067">ATP-binding</keyword>
<dbReference type="Proteomes" id="UP000521676">
    <property type="component" value="Unassembled WGS sequence"/>
</dbReference>